<organism evidence="3 4">
    <name type="scientific">Friedmanniomyces endolithicus</name>
    <dbReference type="NCBI Taxonomy" id="329885"/>
    <lineage>
        <taxon>Eukaryota</taxon>
        <taxon>Fungi</taxon>
        <taxon>Dikarya</taxon>
        <taxon>Ascomycota</taxon>
        <taxon>Pezizomycotina</taxon>
        <taxon>Dothideomycetes</taxon>
        <taxon>Dothideomycetidae</taxon>
        <taxon>Mycosphaerellales</taxon>
        <taxon>Teratosphaeriaceae</taxon>
        <taxon>Friedmanniomyces</taxon>
    </lineage>
</organism>
<evidence type="ECO:0000313" key="4">
    <source>
        <dbReference type="Proteomes" id="UP001175353"/>
    </source>
</evidence>
<evidence type="ECO:0000259" key="2">
    <source>
        <dbReference type="Pfam" id="PF23155"/>
    </source>
</evidence>
<feature type="region of interest" description="Disordered" evidence="1">
    <location>
        <begin position="225"/>
        <end position="337"/>
    </location>
</feature>
<dbReference type="AlphaFoldDB" id="A0AAN6H9S4"/>
<feature type="compositionally biased region" description="Basic and acidic residues" evidence="1">
    <location>
        <begin position="318"/>
        <end position="328"/>
    </location>
</feature>
<feature type="region of interest" description="Disordered" evidence="1">
    <location>
        <begin position="389"/>
        <end position="408"/>
    </location>
</feature>
<proteinExistence type="predicted"/>
<feature type="compositionally biased region" description="Basic and acidic residues" evidence="1">
    <location>
        <begin position="37"/>
        <end position="47"/>
    </location>
</feature>
<reference evidence="3" key="1">
    <citation type="submission" date="2023-06" db="EMBL/GenBank/DDBJ databases">
        <title>Black Yeasts Isolated from many extreme environments.</title>
        <authorList>
            <person name="Coleine C."/>
            <person name="Stajich J.E."/>
            <person name="Selbmann L."/>
        </authorList>
    </citation>
    <scope>NUCLEOTIDE SEQUENCE</scope>
    <source>
        <strain evidence="3">CCFEE 5200</strain>
    </source>
</reference>
<feature type="region of interest" description="Disordered" evidence="1">
    <location>
        <begin position="1"/>
        <end position="206"/>
    </location>
</feature>
<feature type="compositionally biased region" description="Basic and acidic residues" evidence="1">
    <location>
        <begin position="114"/>
        <end position="136"/>
    </location>
</feature>
<feature type="domain" description="DUF7053" evidence="2">
    <location>
        <begin position="351"/>
        <end position="538"/>
    </location>
</feature>
<evidence type="ECO:0000313" key="3">
    <source>
        <dbReference type="EMBL" id="KAK0960733.1"/>
    </source>
</evidence>
<dbReference type="Pfam" id="PF23155">
    <property type="entry name" value="DUF7053"/>
    <property type="match status" value="1"/>
</dbReference>
<sequence length="559" mass="60298">MDRLKGVAKGGWHPSRDTLPIHRDSWKTDLKGIATGKKKDPYEEARSHQSTPLTTLRDPDTFGPPPKHTGYGGSASSGNGEASAHDGNGLPVPVSSRRQQQEAEEEVPKPPPEPYRKDTTGLRTDHLPKPPVRRVEAVPASPARTSSPSLPPRQTPASPVRQATKPPPILPPRQNENPHESTPPPPPSYGEAINRSDPAEINEGAANRLARAGVSVAGFGIGQQYAPAQSPSATPQRGPQLSELQQRFSRMNTGGQVEPPSSSSSQLAAAKKAPPPPPPPKRIGLGGGNGSRPTSSAGSLEPPPLPLSTPISYPAAHTDPRSYHKTAGEYRTSSPIPHSRRDLAMFDVNFTHASATALPPSVSIDLAIDILHHFEAVIKLSPDCRGCTRLPPPKAKTGTSKKPAAATNGDATTEIQYWEVADDLPFMPKKMWSGGVKYNAKFVAQGDGCDITVHAPGGFTSTNHWRIVREMVHEDELPSLTRVRTKDLLHAETGPGEGGWYVQIVSDARCSVTFQGIVKGFLKNSHVQLQKAFIEKLKEPAHLPREKRPELGRRRSTHH</sequence>
<feature type="region of interest" description="Disordered" evidence="1">
    <location>
        <begin position="540"/>
        <end position="559"/>
    </location>
</feature>
<dbReference type="EMBL" id="JAUJLE010000325">
    <property type="protein sequence ID" value="KAK0960733.1"/>
    <property type="molecule type" value="Genomic_DNA"/>
</dbReference>
<dbReference type="PANTHER" id="PTHR38117:SF1">
    <property type="entry name" value="DUF3074 DOMAIN-CONTAINING PROTEIN"/>
    <property type="match status" value="1"/>
</dbReference>
<feature type="compositionally biased region" description="Low complexity" evidence="1">
    <location>
        <begin position="259"/>
        <end position="272"/>
    </location>
</feature>
<protein>
    <recommendedName>
        <fullName evidence="2">DUF7053 domain-containing protein</fullName>
    </recommendedName>
</protein>
<name>A0AAN6H9S4_9PEZI</name>
<feature type="compositionally biased region" description="Basic and acidic residues" evidence="1">
    <location>
        <begin position="540"/>
        <end position="553"/>
    </location>
</feature>
<comment type="caution">
    <text evidence="3">The sequence shown here is derived from an EMBL/GenBank/DDBJ whole genome shotgun (WGS) entry which is preliminary data.</text>
</comment>
<dbReference type="PANTHER" id="PTHR38117">
    <property type="entry name" value="NACHT AND WD40 DOMAIN PROTEIN"/>
    <property type="match status" value="1"/>
</dbReference>
<feature type="compositionally biased region" description="Basic and acidic residues" evidence="1">
    <location>
        <begin position="14"/>
        <end position="30"/>
    </location>
</feature>
<accession>A0AAN6H9S4</accession>
<evidence type="ECO:0000256" key="1">
    <source>
        <dbReference type="SAM" id="MobiDB-lite"/>
    </source>
</evidence>
<dbReference type="InterPro" id="IPR055481">
    <property type="entry name" value="DUF7053"/>
</dbReference>
<feature type="compositionally biased region" description="Polar residues" evidence="1">
    <location>
        <begin position="226"/>
        <end position="255"/>
    </location>
</feature>
<gene>
    <name evidence="3" type="ORF">LTR91_020204</name>
</gene>
<keyword evidence="4" id="KW-1185">Reference proteome</keyword>
<dbReference type="Proteomes" id="UP001175353">
    <property type="component" value="Unassembled WGS sequence"/>
</dbReference>